<dbReference type="GO" id="GO:0061630">
    <property type="term" value="F:ubiquitin protein ligase activity"/>
    <property type="evidence" value="ECO:0007669"/>
    <property type="project" value="UniProtKB-EC"/>
</dbReference>
<gene>
    <name evidence="16" type="ORF">HPP92_014311</name>
</gene>
<dbReference type="Gene3D" id="3.30.40.10">
    <property type="entry name" value="Zinc/RING finger domain, C3HC4 (zinc finger)"/>
    <property type="match status" value="1"/>
</dbReference>
<organism evidence="16 17">
    <name type="scientific">Vanilla planifolia</name>
    <name type="common">Vanilla</name>
    <dbReference type="NCBI Taxonomy" id="51239"/>
    <lineage>
        <taxon>Eukaryota</taxon>
        <taxon>Viridiplantae</taxon>
        <taxon>Streptophyta</taxon>
        <taxon>Embryophyta</taxon>
        <taxon>Tracheophyta</taxon>
        <taxon>Spermatophyta</taxon>
        <taxon>Magnoliopsida</taxon>
        <taxon>Liliopsida</taxon>
        <taxon>Asparagales</taxon>
        <taxon>Orchidaceae</taxon>
        <taxon>Vanilloideae</taxon>
        <taxon>Vanilleae</taxon>
        <taxon>Vanilla</taxon>
    </lineage>
</organism>
<accession>A0A835QQ11</accession>
<feature type="transmembrane region" description="Helical" evidence="14">
    <location>
        <begin position="23"/>
        <end position="51"/>
    </location>
</feature>
<proteinExistence type="predicted"/>
<keyword evidence="7" id="KW-0479">Metal-binding</keyword>
<evidence type="ECO:0000256" key="3">
    <source>
        <dbReference type="ARBA" id="ARBA00004906"/>
    </source>
</evidence>
<comment type="catalytic activity">
    <reaction evidence="1">
        <text>S-ubiquitinyl-[E2 ubiquitin-conjugating enzyme]-L-cysteine + [acceptor protein]-L-lysine = [E2 ubiquitin-conjugating enzyme]-L-cysteine + N(6)-ubiquitinyl-[acceptor protein]-L-lysine.</text>
        <dbReference type="EC" id="2.3.2.27"/>
    </reaction>
</comment>
<dbReference type="PANTHER" id="PTHR46913">
    <property type="entry name" value="RING-H2 FINGER PROTEIN ATL16"/>
    <property type="match status" value="1"/>
</dbReference>
<evidence type="ECO:0000256" key="13">
    <source>
        <dbReference type="PROSITE-ProRule" id="PRU00175"/>
    </source>
</evidence>
<dbReference type="Proteomes" id="UP000636800">
    <property type="component" value="Chromosome 6"/>
</dbReference>
<dbReference type="Pfam" id="PF13639">
    <property type="entry name" value="zf-RING_2"/>
    <property type="match status" value="1"/>
</dbReference>
<protein>
    <recommendedName>
        <fullName evidence="4">RING-type E3 ubiquitin transferase</fullName>
        <ecNumber evidence="4">2.3.2.27</ecNumber>
    </recommendedName>
</protein>
<keyword evidence="9" id="KW-0833">Ubl conjugation pathway</keyword>
<evidence type="ECO:0000256" key="8">
    <source>
        <dbReference type="ARBA" id="ARBA00022771"/>
    </source>
</evidence>
<evidence type="ECO:0000256" key="11">
    <source>
        <dbReference type="ARBA" id="ARBA00022989"/>
    </source>
</evidence>
<evidence type="ECO:0000256" key="6">
    <source>
        <dbReference type="ARBA" id="ARBA00022692"/>
    </source>
</evidence>
<dbReference type="GO" id="GO:0008270">
    <property type="term" value="F:zinc ion binding"/>
    <property type="evidence" value="ECO:0007669"/>
    <property type="project" value="UniProtKB-KW"/>
</dbReference>
<evidence type="ECO:0000256" key="10">
    <source>
        <dbReference type="ARBA" id="ARBA00022833"/>
    </source>
</evidence>
<dbReference type="SMART" id="SM00184">
    <property type="entry name" value="RING"/>
    <property type="match status" value="1"/>
</dbReference>
<dbReference type="EC" id="2.3.2.27" evidence="4"/>
<evidence type="ECO:0000256" key="2">
    <source>
        <dbReference type="ARBA" id="ARBA00004167"/>
    </source>
</evidence>
<dbReference type="CDD" id="cd16461">
    <property type="entry name" value="RING-H2_EL5-like"/>
    <property type="match status" value="1"/>
</dbReference>
<reference evidence="16 17" key="1">
    <citation type="journal article" date="2020" name="Nat. Food">
        <title>A phased Vanilla planifolia genome enables genetic improvement of flavour and production.</title>
        <authorList>
            <person name="Hasing T."/>
            <person name="Tang H."/>
            <person name="Brym M."/>
            <person name="Khazi F."/>
            <person name="Huang T."/>
            <person name="Chambers A.H."/>
        </authorList>
    </citation>
    <scope>NUCLEOTIDE SEQUENCE [LARGE SCALE GENOMIC DNA]</scope>
    <source>
        <tissue evidence="16">Leaf</tissue>
    </source>
</reference>
<keyword evidence="6 14" id="KW-0812">Transmembrane</keyword>
<dbReference type="GO" id="GO:0016567">
    <property type="term" value="P:protein ubiquitination"/>
    <property type="evidence" value="ECO:0007669"/>
    <property type="project" value="UniProtKB-UniPathway"/>
</dbReference>
<evidence type="ECO:0000256" key="4">
    <source>
        <dbReference type="ARBA" id="ARBA00012483"/>
    </source>
</evidence>
<keyword evidence="12 14" id="KW-0472">Membrane</keyword>
<keyword evidence="8 13" id="KW-0863">Zinc-finger</keyword>
<dbReference type="PROSITE" id="PS50089">
    <property type="entry name" value="ZF_RING_2"/>
    <property type="match status" value="1"/>
</dbReference>
<dbReference type="InterPro" id="IPR001841">
    <property type="entry name" value="Znf_RING"/>
</dbReference>
<evidence type="ECO:0000313" key="17">
    <source>
        <dbReference type="Proteomes" id="UP000636800"/>
    </source>
</evidence>
<evidence type="ECO:0000256" key="1">
    <source>
        <dbReference type="ARBA" id="ARBA00000900"/>
    </source>
</evidence>
<dbReference type="InterPro" id="IPR044600">
    <property type="entry name" value="ATL1/ATL16-like"/>
</dbReference>
<evidence type="ECO:0000256" key="12">
    <source>
        <dbReference type="ARBA" id="ARBA00023136"/>
    </source>
</evidence>
<evidence type="ECO:0000256" key="14">
    <source>
        <dbReference type="SAM" id="Phobius"/>
    </source>
</evidence>
<dbReference type="SUPFAM" id="SSF57850">
    <property type="entry name" value="RING/U-box"/>
    <property type="match status" value="1"/>
</dbReference>
<comment type="caution">
    <text evidence="16">The sequence shown here is derived from an EMBL/GenBank/DDBJ whole genome shotgun (WGS) entry which is preliminary data.</text>
</comment>
<keyword evidence="10" id="KW-0862">Zinc</keyword>
<dbReference type="OrthoDB" id="1470350at2759"/>
<evidence type="ECO:0000256" key="5">
    <source>
        <dbReference type="ARBA" id="ARBA00022679"/>
    </source>
</evidence>
<dbReference type="PANTHER" id="PTHR46913:SF1">
    <property type="entry name" value="RING-H2 FINGER PROTEIN ATL16"/>
    <property type="match status" value="1"/>
</dbReference>
<sequence length="179" mass="19140">MTSPPPSSSPAHTPPTSSNKLDYYYFVVGLALVAAVLLITNAVAVGCCSWFRRVLSDRGLIDRAMTEEDVRRWIPAQRYSKKQDEQGGGGGCGGVGGGDTPECVVCLSAFDDGEEVRQMPQCGHSFHAACIDMWLYSHSSCPVCRGSVLPTPTNSIEMSARFNSQEVLISQALASSSGM</sequence>
<evidence type="ECO:0000313" key="16">
    <source>
        <dbReference type="EMBL" id="KAG0477470.1"/>
    </source>
</evidence>
<name>A0A835QQ11_VANPL</name>
<keyword evidence="17" id="KW-1185">Reference proteome</keyword>
<comment type="pathway">
    <text evidence="3">Protein modification; protein ubiquitination.</text>
</comment>
<evidence type="ECO:0000259" key="15">
    <source>
        <dbReference type="PROSITE" id="PS50089"/>
    </source>
</evidence>
<keyword evidence="11 14" id="KW-1133">Transmembrane helix</keyword>
<evidence type="ECO:0000256" key="7">
    <source>
        <dbReference type="ARBA" id="ARBA00022723"/>
    </source>
</evidence>
<feature type="domain" description="RING-type" evidence="15">
    <location>
        <begin position="103"/>
        <end position="145"/>
    </location>
</feature>
<comment type="subcellular location">
    <subcellularLocation>
        <location evidence="2">Membrane</location>
        <topology evidence="2">Single-pass membrane protein</topology>
    </subcellularLocation>
</comment>
<evidence type="ECO:0000256" key="9">
    <source>
        <dbReference type="ARBA" id="ARBA00022786"/>
    </source>
</evidence>
<dbReference type="GO" id="GO:0016020">
    <property type="term" value="C:membrane"/>
    <property type="evidence" value="ECO:0007669"/>
    <property type="project" value="UniProtKB-SubCell"/>
</dbReference>
<dbReference type="AlphaFoldDB" id="A0A835QQ11"/>
<dbReference type="InterPro" id="IPR013083">
    <property type="entry name" value="Znf_RING/FYVE/PHD"/>
</dbReference>
<dbReference type="EMBL" id="JADCNL010000006">
    <property type="protein sequence ID" value="KAG0477470.1"/>
    <property type="molecule type" value="Genomic_DNA"/>
</dbReference>
<keyword evidence="5" id="KW-0808">Transferase</keyword>
<dbReference type="UniPathway" id="UPA00143"/>